<evidence type="ECO:0000313" key="4">
    <source>
        <dbReference type="Proteomes" id="UP000290759"/>
    </source>
</evidence>
<proteinExistence type="predicted"/>
<protein>
    <submittedName>
        <fullName evidence="3">Transposase</fullName>
    </submittedName>
</protein>
<reference evidence="3 4" key="2">
    <citation type="submission" date="2019-02" db="EMBL/GenBank/DDBJ databases">
        <title>'Lichenibacterium ramalinii' gen. nov. sp. nov., 'Lichenibacterium minor' gen. nov. sp. nov.</title>
        <authorList>
            <person name="Pankratov T."/>
        </authorList>
    </citation>
    <scope>NUCLEOTIDE SEQUENCE [LARGE SCALE GENOMIC DNA]</scope>
    <source>
        <strain evidence="3 4">RmlP026</strain>
    </source>
</reference>
<dbReference type="PANTHER" id="PTHR30007:SF0">
    <property type="entry name" value="TRANSPOSASE"/>
    <property type="match status" value="1"/>
</dbReference>
<feature type="domain" description="Insertion element IS402-like" evidence="2">
    <location>
        <begin position="21"/>
        <end position="67"/>
    </location>
</feature>
<keyword evidence="4" id="KW-1185">Reference proteome</keyword>
<dbReference type="PANTHER" id="PTHR30007">
    <property type="entry name" value="PHP DOMAIN PROTEIN"/>
    <property type="match status" value="1"/>
</dbReference>
<dbReference type="InterPro" id="IPR025161">
    <property type="entry name" value="IS402-like_dom"/>
</dbReference>
<dbReference type="EMBL" id="QYBB01000007">
    <property type="protein sequence ID" value="RYC32343.1"/>
    <property type="molecule type" value="Genomic_DNA"/>
</dbReference>
<comment type="caution">
    <text evidence="3">The sequence shown here is derived from an EMBL/GenBank/DDBJ whole genome shotgun (WGS) entry which is preliminary data.</text>
</comment>
<reference evidence="3 4" key="1">
    <citation type="submission" date="2018-12" db="EMBL/GenBank/DDBJ databases">
        <authorList>
            <person name="Grouzdev D.S."/>
            <person name="Krutkina M.S."/>
        </authorList>
    </citation>
    <scope>NUCLEOTIDE SEQUENCE [LARGE SCALE GENOMIC DNA]</scope>
    <source>
        <strain evidence="3 4">RmlP026</strain>
    </source>
</reference>
<dbReference type="Proteomes" id="UP000290759">
    <property type="component" value="Unassembled WGS sequence"/>
</dbReference>
<name>A0A4Q2U6R6_9HYPH</name>
<dbReference type="RefSeq" id="WP_165359423.1">
    <property type="nucleotide sequence ID" value="NZ_QYBB01000007.1"/>
</dbReference>
<dbReference type="Pfam" id="PF13340">
    <property type="entry name" value="DUF4096"/>
    <property type="match status" value="1"/>
</dbReference>
<dbReference type="AlphaFoldDB" id="A0A4Q2U6R6"/>
<evidence type="ECO:0000313" key="3">
    <source>
        <dbReference type="EMBL" id="RYC32343.1"/>
    </source>
</evidence>
<accession>A0A4Q2U6R6</accession>
<evidence type="ECO:0000259" key="2">
    <source>
        <dbReference type="Pfam" id="PF13340"/>
    </source>
</evidence>
<evidence type="ECO:0000256" key="1">
    <source>
        <dbReference type="SAM" id="MobiDB-lite"/>
    </source>
</evidence>
<sequence>MWTDEQREKYKRPGGGFPSDVTDAEWAVLGPLIPDATPGGRPRKTNMRSAMNAILFLLRTGCPWRYL</sequence>
<organism evidence="3 4">
    <name type="scientific">Lichenibacterium minor</name>
    <dbReference type="NCBI Taxonomy" id="2316528"/>
    <lineage>
        <taxon>Bacteria</taxon>
        <taxon>Pseudomonadati</taxon>
        <taxon>Pseudomonadota</taxon>
        <taxon>Alphaproteobacteria</taxon>
        <taxon>Hyphomicrobiales</taxon>
        <taxon>Lichenihabitantaceae</taxon>
        <taxon>Lichenibacterium</taxon>
    </lineage>
</organism>
<gene>
    <name evidence="3" type="ORF">D3273_08060</name>
</gene>
<feature type="non-terminal residue" evidence="3">
    <location>
        <position position="67"/>
    </location>
</feature>
<feature type="region of interest" description="Disordered" evidence="1">
    <location>
        <begin position="1"/>
        <end position="20"/>
    </location>
</feature>